<accession>A0A9J5YXH4</accession>
<dbReference type="AlphaFoldDB" id="A0A9J5YXH4"/>
<evidence type="ECO:0000313" key="1">
    <source>
        <dbReference type="EMBL" id="KAG5605106.1"/>
    </source>
</evidence>
<dbReference type="OrthoDB" id="1324934at2759"/>
<evidence type="ECO:0000313" key="2">
    <source>
        <dbReference type="Proteomes" id="UP000824120"/>
    </source>
</evidence>
<sequence>MDDWDKWWLDDGYPLENDEQEALNIYLKQIIDLLDKNNLTLMELELILPEQRAKIMELQAKKEYKSVNVVNNATLKLRHLGPHSKYFSTLCLDDDMKSESSELMEECIDEEQGPYILKFSSPRRQKDIPHIRAKKCKMRHLLLGSFIFIPLPLEQKKMMQS</sequence>
<reference evidence="1 2" key="1">
    <citation type="submission" date="2020-09" db="EMBL/GenBank/DDBJ databases">
        <title>De no assembly of potato wild relative species, Solanum commersonii.</title>
        <authorList>
            <person name="Cho K."/>
        </authorList>
    </citation>
    <scope>NUCLEOTIDE SEQUENCE [LARGE SCALE GENOMIC DNA]</scope>
    <source>
        <strain evidence="1">LZ3.2</strain>
        <tissue evidence="1">Leaf</tissue>
    </source>
</reference>
<name>A0A9J5YXH4_SOLCO</name>
<dbReference type="Proteomes" id="UP000824120">
    <property type="component" value="Chromosome 5"/>
</dbReference>
<gene>
    <name evidence="1" type="ORF">H5410_026598</name>
</gene>
<organism evidence="1 2">
    <name type="scientific">Solanum commersonii</name>
    <name type="common">Commerson's wild potato</name>
    <name type="synonym">Commerson's nightshade</name>
    <dbReference type="NCBI Taxonomy" id="4109"/>
    <lineage>
        <taxon>Eukaryota</taxon>
        <taxon>Viridiplantae</taxon>
        <taxon>Streptophyta</taxon>
        <taxon>Embryophyta</taxon>
        <taxon>Tracheophyta</taxon>
        <taxon>Spermatophyta</taxon>
        <taxon>Magnoliopsida</taxon>
        <taxon>eudicotyledons</taxon>
        <taxon>Gunneridae</taxon>
        <taxon>Pentapetalae</taxon>
        <taxon>asterids</taxon>
        <taxon>lamiids</taxon>
        <taxon>Solanales</taxon>
        <taxon>Solanaceae</taxon>
        <taxon>Solanoideae</taxon>
        <taxon>Solaneae</taxon>
        <taxon>Solanum</taxon>
    </lineage>
</organism>
<proteinExistence type="predicted"/>
<dbReference type="EMBL" id="JACXVP010000005">
    <property type="protein sequence ID" value="KAG5605106.1"/>
    <property type="molecule type" value="Genomic_DNA"/>
</dbReference>
<comment type="caution">
    <text evidence="1">The sequence shown here is derived from an EMBL/GenBank/DDBJ whole genome shotgun (WGS) entry which is preliminary data.</text>
</comment>
<keyword evidence="2" id="KW-1185">Reference proteome</keyword>
<protein>
    <submittedName>
        <fullName evidence="1">Uncharacterized protein</fullName>
    </submittedName>
</protein>